<dbReference type="CDD" id="cd04301">
    <property type="entry name" value="NAT_SF"/>
    <property type="match status" value="1"/>
</dbReference>
<dbReference type="Proteomes" id="UP000028007">
    <property type="component" value="Unassembled WGS sequence"/>
</dbReference>
<reference evidence="2 3" key="1">
    <citation type="journal article" date="1992" name="Int. J. Syst. Bacteriol.">
        <title>Sphingobacterium antarcticus sp. nov. a Psychrotrophic Bacterium from the Soils of Schirmacher Oasis, Antarctica.</title>
        <authorList>
            <person name="Shivaji S."/>
            <person name="Ray M.K."/>
            <person name="Rao N.S."/>
            <person name="Saiserr L."/>
            <person name="Jagannadham M.V."/>
            <person name="Kumar G.S."/>
            <person name="Reddy G."/>
            <person name="Bhargava P.M."/>
        </authorList>
    </citation>
    <scope>NUCLEOTIDE SEQUENCE [LARGE SCALE GENOMIC DNA]</scope>
    <source>
        <strain evidence="2 3">4BY</strain>
    </source>
</reference>
<feature type="domain" description="HTH marR-type" evidence="1">
    <location>
        <begin position="10"/>
        <end position="155"/>
    </location>
</feature>
<dbReference type="Pfam" id="PF12802">
    <property type="entry name" value="MarR_2"/>
    <property type="match status" value="1"/>
</dbReference>
<comment type="caution">
    <text evidence="2">The sequence shown here is derived from an EMBL/GenBank/DDBJ whole genome shotgun (WGS) entry which is preliminary data.</text>
</comment>
<dbReference type="EMBL" id="JNFF01000019">
    <property type="protein sequence ID" value="KEQ31287.1"/>
    <property type="molecule type" value="Genomic_DNA"/>
</dbReference>
<dbReference type="Gene3D" id="1.10.10.10">
    <property type="entry name" value="Winged helix-like DNA-binding domain superfamily/Winged helix DNA-binding domain"/>
    <property type="match status" value="1"/>
</dbReference>
<evidence type="ECO:0000259" key="1">
    <source>
        <dbReference type="PROSITE" id="PS50995"/>
    </source>
</evidence>
<dbReference type="GO" id="GO:0006950">
    <property type="term" value="P:response to stress"/>
    <property type="evidence" value="ECO:0007669"/>
    <property type="project" value="TreeGrafter"/>
</dbReference>
<evidence type="ECO:0000313" key="3">
    <source>
        <dbReference type="Proteomes" id="UP000028007"/>
    </source>
</evidence>
<dbReference type="InterPro" id="IPR036390">
    <property type="entry name" value="WH_DNA-bd_sf"/>
</dbReference>
<dbReference type="PROSITE" id="PS50995">
    <property type="entry name" value="HTH_MARR_2"/>
    <property type="match status" value="1"/>
</dbReference>
<keyword evidence="3" id="KW-1185">Reference proteome</keyword>
<dbReference type="SMART" id="SM00347">
    <property type="entry name" value="HTH_MARR"/>
    <property type="match status" value="1"/>
</dbReference>
<dbReference type="PANTHER" id="PTHR33164">
    <property type="entry name" value="TRANSCRIPTIONAL REGULATOR, MARR FAMILY"/>
    <property type="match status" value="1"/>
</dbReference>
<dbReference type="InterPro" id="IPR039422">
    <property type="entry name" value="MarR/SlyA-like"/>
</dbReference>
<dbReference type="OrthoDB" id="1431064at2"/>
<dbReference type="AlphaFoldDB" id="A0A081PKR4"/>
<name>A0A081PKR4_9SPHI</name>
<sequence>MKNIIDDAGILAIGTRLLRIHDLLRADGNSFYKTQGIEFETKWFPVLYVLSVKSPLGIMDLAQQIGLSHPALIALLKELEKRDLVDSVKDTRDERKRNMFLTEKGSDLVHQLRPIWTIIESVLVDLTENTNNLLKALNETEEKLKESSFLQRAEAMVKEKLAKNESPQIITVKLVSTAEEQSIVSAIIKQELAIDYPSVSRNNNYYYLAFINGIPAGSAVLSATKENQSVFDLAVLPSYQNKGLEIALSNAIEAKK</sequence>
<dbReference type="RefSeq" id="WP_070808187.1">
    <property type="nucleotide sequence ID" value="NZ_JNFF01000019.1"/>
</dbReference>
<dbReference type="InterPro" id="IPR016181">
    <property type="entry name" value="Acyl_CoA_acyltransferase"/>
</dbReference>
<gene>
    <name evidence="2" type="ORF">N180_03305</name>
</gene>
<proteinExistence type="predicted"/>
<accession>A0A081PKR4</accession>
<dbReference type="Gene3D" id="3.40.630.30">
    <property type="match status" value="1"/>
</dbReference>
<evidence type="ECO:0000313" key="2">
    <source>
        <dbReference type="EMBL" id="KEQ31287.1"/>
    </source>
</evidence>
<protein>
    <recommendedName>
        <fullName evidence="1">HTH marR-type domain-containing protein</fullName>
    </recommendedName>
</protein>
<dbReference type="InterPro" id="IPR000835">
    <property type="entry name" value="HTH_MarR-typ"/>
</dbReference>
<dbReference type="SUPFAM" id="SSF46785">
    <property type="entry name" value="Winged helix' DNA-binding domain"/>
    <property type="match status" value="1"/>
</dbReference>
<dbReference type="InterPro" id="IPR036388">
    <property type="entry name" value="WH-like_DNA-bd_sf"/>
</dbReference>
<dbReference type="PANTHER" id="PTHR33164:SF43">
    <property type="entry name" value="HTH-TYPE TRANSCRIPTIONAL REPRESSOR YETL"/>
    <property type="match status" value="1"/>
</dbReference>
<dbReference type="GO" id="GO:0003700">
    <property type="term" value="F:DNA-binding transcription factor activity"/>
    <property type="evidence" value="ECO:0007669"/>
    <property type="project" value="InterPro"/>
</dbReference>
<dbReference type="eggNOG" id="COG1846">
    <property type="taxonomic scope" value="Bacteria"/>
</dbReference>
<organism evidence="2 3">
    <name type="scientific">Pedobacter antarcticus 4BY</name>
    <dbReference type="NCBI Taxonomy" id="1358423"/>
    <lineage>
        <taxon>Bacteria</taxon>
        <taxon>Pseudomonadati</taxon>
        <taxon>Bacteroidota</taxon>
        <taxon>Sphingobacteriia</taxon>
        <taxon>Sphingobacteriales</taxon>
        <taxon>Sphingobacteriaceae</taxon>
        <taxon>Pedobacter</taxon>
    </lineage>
</organism>
<dbReference type="SUPFAM" id="SSF55729">
    <property type="entry name" value="Acyl-CoA N-acyltransferases (Nat)"/>
    <property type="match status" value="1"/>
</dbReference>